<organism evidence="2 3">
    <name type="scientific">Moelleriella libera RCEF 2490</name>
    <dbReference type="NCBI Taxonomy" id="1081109"/>
    <lineage>
        <taxon>Eukaryota</taxon>
        <taxon>Fungi</taxon>
        <taxon>Dikarya</taxon>
        <taxon>Ascomycota</taxon>
        <taxon>Pezizomycotina</taxon>
        <taxon>Sordariomycetes</taxon>
        <taxon>Hypocreomycetidae</taxon>
        <taxon>Hypocreales</taxon>
        <taxon>Clavicipitaceae</taxon>
        <taxon>Moelleriella</taxon>
    </lineage>
</organism>
<dbReference type="Pfam" id="PF04910">
    <property type="entry name" value="Tcf25"/>
    <property type="match status" value="1"/>
</dbReference>
<dbReference type="PANTHER" id="PTHR22684">
    <property type="entry name" value="NULP1-RELATED"/>
    <property type="match status" value="1"/>
</dbReference>
<dbReference type="EMBL" id="AZGY01000001">
    <property type="protein sequence ID" value="OAA32654.1"/>
    <property type="molecule type" value="Genomic_DNA"/>
</dbReference>
<gene>
    <name evidence="2" type="ORF">AAL_00119</name>
</gene>
<dbReference type="InterPro" id="IPR006994">
    <property type="entry name" value="TCF25/Rqc1"/>
</dbReference>
<evidence type="ECO:0000313" key="3">
    <source>
        <dbReference type="Proteomes" id="UP000078544"/>
    </source>
</evidence>
<name>A0A166UKP5_9HYPO</name>
<dbReference type="AlphaFoldDB" id="A0A166UKP5"/>
<keyword evidence="3" id="KW-1185">Reference proteome</keyword>
<evidence type="ECO:0000313" key="2">
    <source>
        <dbReference type="EMBL" id="OAA32654.1"/>
    </source>
</evidence>
<dbReference type="GO" id="GO:1990112">
    <property type="term" value="C:RQC complex"/>
    <property type="evidence" value="ECO:0007669"/>
    <property type="project" value="TreeGrafter"/>
</dbReference>
<proteinExistence type="predicted"/>
<dbReference type="Proteomes" id="UP000078544">
    <property type="component" value="Unassembled WGS sequence"/>
</dbReference>
<feature type="region of interest" description="Disordered" evidence="1">
    <location>
        <begin position="1"/>
        <end position="110"/>
    </location>
</feature>
<sequence length="744" mass="82232">MSTRQLRRVQAQKEAEKQTSAASQSESDEDDAVQAHRPNLFAALGGGADDEDDDTRDQELDEEEGSAARPAPEGENSGSERKSTRKNKKKKKKNKKKTAGPTAAANDDVDEIDKAIEELNITVSQPRAEPHATKGSRLNDLLSINTHRLRPVNEMRQLFGRETIEAADAEESQQARSDGRRQPALGGVGLGTYLREPPGAKKLPEISLRRNVFVQGRDHWPCQPSGGLTMREVRKRQGGNEYAFFYEQEYDEMQQTFWECVKMGEPMNMVHLLKEMPYNVSLSLQVGNIAKHDRDVALAAELYERALFTFGRVTTSAFRQDLERGQARLDFRRPENRQFWLAGYYNLGSLLRKGTFRTALEWAKLLFAMDLGDPFGMRHYIHPLAIRCHAAGWLSDFLEELEKLGVHSDLVYISQTSILAKLQNGEVEEAREALIKGLKTVPWLYCSLFQELNLDTPPAIWGLSADSSDTRKFWTGLYIAQTKDLWKNRQARDLLVEVTKSQDRIDIKHLPEDDAEIDLASGRLVYLEGLKSLITLLPPDMHDAQPNYDFDPMPPVREENIFTSEAGTLPWIRMPETEAEEVGAIMDQLRDFFTSGQEADANGRPSDILPFIMPDQQMLDAAAASNAAAAAADEDEDEEIAYARRVLREDSGLLMEGMSGLGGGGQYANVLRTLRRMFGLTQNTADGGEGGSGANGGDGNEANGGDGNQADGGDGNQADGGDGNEANGGDGNQANDGRAPPTEP</sequence>
<reference evidence="2 3" key="1">
    <citation type="journal article" date="2016" name="Genome Biol. Evol.">
        <title>Divergent and convergent evolution of fungal pathogenicity.</title>
        <authorList>
            <person name="Shang Y."/>
            <person name="Xiao G."/>
            <person name="Zheng P."/>
            <person name="Cen K."/>
            <person name="Zhan S."/>
            <person name="Wang C."/>
        </authorList>
    </citation>
    <scope>NUCLEOTIDE SEQUENCE [LARGE SCALE GENOMIC DNA]</scope>
    <source>
        <strain evidence="2 3">RCEF 2490</strain>
    </source>
</reference>
<dbReference type="PANTHER" id="PTHR22684:SF0">
    <property type="entry name" value="RIBOSOME QUALITY CONTROL COMPLEX SUBUNIT TCF25"/>
    <property type="match status" value="1"/>
</dbReference>
<dbReference type="GO" id="GO:1990116">
    <property type="term" value="P:ribosome-associated ubiquitin-dependent protein catabolic process"/>
    <property type="evidence" value="ECO:0007669"/>
    <property type="project" value="TreeGrafter"/>
</dbReference>
<dbReference type="STRING" id="1081109.A0A166UKP5"/>
<feature type="compositionally biased region" description="Basic residues" evidence="1">
    <location>
        <begin position="83"/>
        <end position="98"/>
    </location>
</feature>
<feature type="region of interest" description="Disordered" evidence="1">
    <location>
        <begin position="682"/>
        <end position="744"/>
    </location>
</feature>
<accession>A0A166UKP5</accession>
<dbReference type="OrthoDB" id="205993at2759"/>
<comment type="caution">
    <text evidence="2">The sequence shown here is derived from an EMBL/GenBank/DDBJ whole genome shotgun (WGS) entry which is preliminary data.</text>
</comment>
<feature type="compositionally biased region" description="Acidic residues" evidence="1">
    <location>
        <begin position="48"/>
        <end position="65"/>
    </location>
</feature>
<evidence type="ECO:0000256" key="1">
    <source>
        <dbReference type="SAM" id="MobiDB-lite"/>
    </source>
</evidence>
<feature type="compositionally biased region" description="Gly residues" evidence="1">
    <location>
        <begin position="687"/>
        <end position="731"/>
    </location>
</feature>
<protein>
    <submittedName>
        <fullName evidence="2">Transcription factor 25</fullName>
    </submittedName>
</protein>
<dbReference type="GO" id="GO:0072344">
    <property type="term" value="P:rescue of stalled ribosome"/>
    <property type="evidence" value="ECO:0007669"/>
    <property type="project" value="TreeGrafter"/>
</dbReference>